<comment type="caution">
    <text evidence="4">The sequence shown here is derived from an EMBL/GenBank/DDBJ whole genome shotgun (WGS) entry which is preliminary data.</text>
</comment>
<reference evidence="4 5" key="1">
    <citation type="journal article" date="2016" name="Nat. Commun.">
        <title>Thousands of microbial genomes shed light on interconnected biogeochemical processes in an aquifer system.</title>
        <authorList>
            <person name="Anantharaman K."/>
            <person name="Brown C.T."/>
            <person name="Hug L.A."/>
            <person name="Sharon I."/>
            <person name="Castelle C.J."/>
            <person name="Probst A.J."/>
            <person name="Thomas B.C."/>
            <person name="Singh A."/>
            <person name="Wilkins M.J."/>
            <person name="Karaoz U."/>
            <person name="Brodie E.L."/>
            <person name="Williams K.H."/>
            <person name="Hubbard S.S."/>
            <person name="Banfield J.F."/>
        </authorList>
    </citation>
    <scope>NUCLEOTIDE SEQUENCE [LARGE SCALE GENOMIC DNA]</scope>
</reference>
<evidence type="ECO:0000313" key="5">
    <source>
        <dbReference type="Proteomes" id="UP000177169"/>
    </source>
</evidence>
<accession>A0A1F7YZ53</accession>
<dbReference type="EMBL" id="MGGR01000029">
    <property type="protein sequence ID" value="OGM32643.1"/>
    <property type="molecule type" value="Genomic_DNA"/>
</dbReference>
<dbReference type="Pfam" id="PF13439">
    <property type="entry name" value="Glyco_transf_4"/>
    <property type="match status" value="1"/>
</dbReference>
<evidence type="ECO:0000259" key="3">
    <source>
        <dbReference type="Pfam" id="PF13439"/>
    </source>
</evidence>
<gene>
    <name evidence="4" type="ORF">A3D01_05315</name>
</gene>
<evidence type="ECO:0000313" key="4">
    <source>
        <dbReference type="EMBL" id="OGM32643.1"/>
    </source>
</evidence>
<feature type="domain" description="Glycosyl transferase family 1" evidence="2">
    <location>
        <begin position="207"/>
        <end position="351"/>
    </location>
</feature>
<evidence type="ECO:0008006" key="6">
    <source>
        <dbReference type="Google" id="ProtNLM"/>
    </source>
</evidence>
<dbReference type="GO" id="GO:0016757">
    <property type="term" value="F:glycosyltransferase activity"/>
    <property type="evidence" value="ECO:0007669"/>
    <property type="project" value="InterPro"/>
</dbReference>
<dbReference type="SUPFAM" id="SSF53756">
    <property type="entry name" value="UDP-Glycosyltransferase/glycogen phosphorylase"/>
    <property type="match status" value="1"/>
</dbReference>
<dbReference type="Pfam" id="PF00534">
    <property type="entry name" value="Glycos_transf_1"/>
    <property type="match status" value="1"/>
</dbReference>
<dbReference type="InterPro" id="IPR001296">
    <property type="entry name" value="Glyco_trans_1"/>
</dbReference>
<evidence type="ECO:0000259" key="2">
    <source>
        <dbReference type="Pfam" id="PF00534"/>
    </source>
</evidence>
<evidence type="ECO:0000256" key="1">
    <source>
        <dbReference type="ARBA" id="ARBA00022679"/>
    </source>
</evidence>
<dbReference type="PANTHER" id="PTHR46401:SF2">
    <property type="entry name" value="GLYCOSYLTRANSFERASE WBBK-RELATED"/>
    <property type="match status" value="1"/>
</dbReference>
<organism evidence="4 5">
    <name type="scientific">Candidatus Woesebacteria bacterium RIFCSPHIGHO2_02_FULL_39_13</name>
    <dbReference type="NCBI Taxonomy" id="1802505"/>
    <lineage>
        <taxon>Bacteria</taxon>
        <taxon>Candidatus Woeseibacteriota</taxon>
    </lineage>
</organism>
<dbReference type="CDD" id="cd03809">
    <property type="entry name" value="GT4_MtfB-like"/>
    <property type="match status" value="1"/>
</dbReference>
<proteinExistence type="predicted"/>
<name>A0A1F7YZ53_9BACT</name>
<feature type="domain" description="Glycosyltransferase subfamily 4-like N-terminal" evidence="3">
    <location>
        <begin position="18"/>
        <end position="176"/>
    </location>
</feature>
<dbReference type="STRING" id="1802505.A3D01_05315"/>
<dbReference type="Gene3D" id="3.40.50.2000">
    <property type="entry name" value="Glycogen Phosphorylase B"/>
    <property type="match status" value="2"/>
</dbReference>
<dbReference type="PANTHER" id="PTHR46401">
    <property type="entry name" value="GLYCOSYLTRANSFERASE WBBK-RELATED"/>
    <property type="match status" value="1"/>
</dbReference>
<sequence>MAKRILIDARMYGLENAGIGRYLINLIEGLSQLGKKEQFIVLLRKKYFNELELPPNWKKVEADFRHYTFEEQFKLPEIIDKEEPDLVHFPHLNVPILWRGKFVLTVHDLIMQKQGTDATSLPLALYFFKRIPFLLIARSAVKRAMKIVVPSEFVKKDVENYYSISSKKVTVSYEGVTALGGISNSPHFAKASRGKQSYKLIEKYDISKPYFLYVGNAYPHKNLKKTVEAIVLLNSQSKEKVMFTIAGSRGVFKKRLAEEIKRLGAEKYVKLLGYIPDEDLFSLYKNAIAFVYPSKEEGFGLQGLEAMAAGTLVLASDIPVFREIYGHNAFYFDPNIAGNISELMLKVKGMTQKDRNRKISESQRFIKRYSWQKMAKETLEVYKQVLEKK</sequence>
<protein>
    <recommendedName>
        <fullName evidence="6">Glycosyl transferase family 1 domain-containing protein</fullName>
    </recommendedName>
</protein>
<keyword evidence="1" id="KW-0808">Transferase</keyword>
<dbReference type="AlphaFoldDB" id="A0A1F7YZ53"/>
<dbReference type="InterPro" id="IPR028098">
    <property type="entry name" value="Glyco_trans_4-like_N"/>
</dbReference>
<dbReference type="Proteomes" id="UP000177169">
    <property type="component" value="Unassembled WGS sequence"/>
</dbReference>